<gene>
    <name evidence="1" type="ORF">RND81_06G044400</name>
</gene>
<keyword evidence="2" id="KW-1185">Reference proteome</keyword>
<dbReference type="AlphaFoldDB" id="A0AAW1K472"/>
<sequence>MMRIGRWRMGGGRVRGGGEGEGVVVVEGRGKSKKVSVVEERNVEDVKGEVKREMKTRRTISSRKGVEEFVSLEMPVRRTRSSKIVEDVTVSEVEEESKVDEGVGNVGVVESARETGGHGKTKKVDVEELNGVEDVVLGDDMCRDLSIRVKSTRSSKNVGNIMARKDEKVENAGVVENKRTRGGRGRKKKTDVKELDEAVDSVRDDTRVNFLEIAGSEMVELRENLSKGVMDDVPQQNVIEGRRFMIKQEGRCVIENKVEGSLFAREQPCAKSMYDTVQLGDGDMLEVEAEAGDALSLNQKTISEPFDEVDQESEPKDEANIDVLEVEAREKVDDRAPQDEIMLGVEKQTPDKLENHKLVPAPDLEKMTLGEWFDYLEAYLPKQIYDVTDEIIDDMRKRAKQFDAFMLKQQQQKAKGKLPMTT</sequence>
<protein>
    <submittedName>
        <fullName evidence="1">Uncharacterized protein</fullName>
    </submittedName>
</protein>
<evidence type="ECO:0000313" key="1">
    <source>
        <dbReference type="EMBL" id="KAK9713685.1"/>
    </source>
</evidence>
<accession>A0AAW1K472</accession>
<name>A0AAW1K472_SAPOF</name>
<dbReference type="Proteomes" id="UP001443914">
    <property type="component" value="Unassembled WGS sequence"/>
</dbReference>
<comment type="caution">
    <text evidence="1">The sequence shown here is derived from an EMBL/GenBank/DDBJ whole genome shotgun (WGS) entry which is preliminary data.</text>
</comment>
<reference evidence="1" key="1">
    <citation type="submission" date="2024-03" db="EMBL/GenBank/DDBJ databases">
        <title>WGS assembly of Saponaria officinalis var. Norfolk2.</title>
        <authorList>
            <person name="Jenkins J."/>
            <person name="Shu S."/>
            <person name="Grimwood J."/>
            <person name="Barry K."/>
            <person name="Goodstein D."/>
            <person name="Schmutz J."/>
            <person name="Leebens-Mack J."/>
            <person name="Osbourn A."/>
        </authorList>
    </citation>
    <scope>NUCLEOTIDE SEQUENCE [LARGE SCALE GENOMIC DNA]</scope>
    <source>
        <strain evidence="1">JIC</strain>
    </source>
</reference>
<dbReference type="EMBL" id="JBDFQZ010000006">
    <property type="protein sequence ID" value="KAK9713685.1"/>
    <property type="molecule type" value="Genomic_DNA"/>
</dbReference>
<organism evidence="1 2">
    <name type="scientific">Saponaria officinalis</name>
    <name type="common">Common soapwort</name>
    <name type="synonym">Lychnis saponaria</name>
    <dbReference type="NCBI Taxonomy" id="3572"/>
    <lineage>
        <taxon>Eukaryota</taxon>
        <taxon>Viridiplantae</taxon>
        <taxon>Streptophyta</taxon>
        <taxon>Embryophyta</taxon>
        <taxon>Tracheophyta</taxon>
        <taxon>Spermatophyta</taxon>
        <taxon>Magnoliopsida</taxon>
        <taxon>eudicotyledons</taxon>
        <taxon>Gunneridae</taxon>
        <taxon>Pentapetalae</taxon>
        <taxon>Caryophyllales</taxon>
        <taxon>Caryophyllaceae</taxon>
        <taxon>Caryophylleae</taxon>
        <taxon>Saponaria</taxon>
    </lineage>
</organism>
<evidence type="ECO:0000313" key="2">
    <source>
        <dbReference type="Proteomes" id="UP001443914"/>
    </source>
</evidence>
<proteinExistence type="predicted"/>